<dbReference type="GO" id="GO:0006826">
    <property type="term" value="P:iron ion transport"/>
    <property type="evidence" value="ECO:0007669"/>
    <property type="project" value="TreeGrafter"/>
</dbReference>
<dbReference type="Pfam" id="PF01794">
    <property type="entry name" value="Ferric_reduct"/>
    <property type="match status" value="1"/>
</dbReference>
<comment type="subcellular location">
    <subcellularLocation>
        <location evidence="1">Membrane</location>
        <topology evidence="1">Multi-pass membrane protein</topology>
    </subcellularLocation>
</comment>
<feature type="transmembrane region" description="Helical" evidence="8">
    <location>
        <begin position="208"/>
        <end position="226"/>
    </location>
</feature>
<dbReference type="InterPro" id="IPR039261">
    <property type="entry name" value="FNR_nucleotide-bd"/>
</dbReference>
<feature type="region of interest" description="Disordered" evidence="7">
    <location>
        <begin position="1"/>
        <end position="67"/>
    </location>
</feature>
<dbReference type="Gene3D" id="3.40.50.80">
    <property type="entry name" value="Nucleotide-binding domain of ferredoxin-NADP reductase (FNR) module"/>
    <property type="match status" value="2"/>
</dbReference>
<dbReference type="GO" id="GO:0000293">
    <property type="term" value="F:ferric-chelate reductase activity"/>
    <property type="evidence" value="ECO:0007669"/>
    <property type="project" value="TreeGrafter"/>
</dbReference>
<evidence type="ECO:0000256" key="7">
    <source>
        <dbReference type="SAM" id="MobiDB-lite"/>
    </source>
</evidence>
<organism evidence="10 11">
    <name type="scientific">Cryomyces minteri</name>
    <dbReference type="NCBI Taxonomy" id="331657"/>
    <lineage>
        <taxon>Eukaryota</taxon>
        <taxon>Fungi</taxon>
        <taxon>Dikarya</taxon>
        <taxon>Ascomycota</taxon>
        <taxon>Pezizomycotina</taxon>
        <taxon>Dothideomycetes</taxon>
        <taxon>Dothideomycetes incertae sedis</taxon>
        <taxon>Cryomyces</taxon>
    </lineage>
</organism>
<keyword evidence="5" id="KW-0406">Ion transport</keyword>
<dbReference type="GO" id="GO:0005886">
    <property type="term" value="C:plasma membrane"/>
    <property type="evidence" value="ECO:0007669"/>
    <property type="project" value="TreeGrafter"/>
</dbReference>
<feature type="transmembrane region" description="Helical" evidence="8">
    <location>
        <begin position="177"/>
        <end position="196"/>
    </location>
</feature>
<dbReference type="InterPro" id="IPR017927">
    <property type="entry name" value="FAD-bd_FR_type"/>
</dbReference>
<evidence type="ECO:0000256" key="1">
    <source>
        <dbReference type="ARBA" id="ARBA00004141"/>
    </source>
</evidence>
<dbReference type="Proteomes" id="UP000308768">
    <property type="component" value="Unassembled WGS sequence"/>
</dbReference>
<evidence type="ECO:0000256" key="4">
    <source>
        <dbReference type="ARBA" id="ARBA00022989"/>
    </source>
</evidence>
<keyword evidence="6 8" id="KW-0472">Membrane</keyword>
<evidence type="ECO:0000256" key="2">
    <source>
        <dbReference type="ARBA" id="ARBA00022448"/>
    </source>
</evidence>
<dbReference type="PANTHER" id="PTHR32361:SF28">
    <property type="entry name" value="FRP1P"/>
    <property type="match status" value="1"/>
</dbReference>
<protein>
    <recommendedName>
        <fullName evidence="9">FAD-binding FR-type domain-containing protein</fullName>
    </recommendedName>
</protein>
<keyword evidence="4 8" id="KW-1133">Transmembrane helix</keyword>
<evidence type="ECO:0000256" key="5">
    <source>
        <dbReference type="ARBA" id="ARBA00023065"/>
    </source>
</evidence>
<feature type="domain" description="FAD-binding FR-type" evidence="9">
    <location>
        <begin position="236"/>
        <end position="409"/>
    </location>
</feature>
<dbReference type="SFLD" id="SFLDS00052">
    <property type="entry name" value="Ferric_Reductase_Domain"/>
    <property type="match status" value="1"/>
</dbReference>
<proteinExistence type="predicted"/>
<dbReference type="STRING" id="331657.A0A4U0XDN5"/>
<dbReference type="PANTHER" id="PTHR32361">
    <property type="entry name" value="FERRIC/CUPRIC REDUCTASE TRANSMEMBRANE COMPONENT"/>
    <property type="match status" value="1"/>
</dbReference>
<evidence type="ECO:0000313" key="11">
    <source>
        <dbReference type="Proteomes" id="UP000308768"/>
    </source>
</evidence>
<evidence type="ECO:0000256" key="8">
    <source>
        <dbReference type="SAM" id="Phobius"/>
    </source>
</evidence>
<evidence type="ECO:0000256" key="6">
    <source>
        <dbReference type="ARBA" id="ARBA00023136"/>
    </source>
</evidence>
<feature type="transmembrane region" description="Helical" evidence="8">
    <location>
        <begin position="265"/>
        <end position="282"/>
    </location>
</feature>
<dbReference type="GO" id="GO:0015677">
    <property type="term" value="P:copper ion import"/>
    <property type="evidence" value="ECO:0007669"/>
    <property type="project" value="TreeGrafter"/>
</dbReference>
<feature type="transmembrane region" description="Helical" evidence="8">
    <location>
        <begin position="125"/>
        <end position="149"/>
    </location>
</feature>
<dbReference type="PROSITE" id="PS51384">
    <property type="entry name" value="FAD_FR"/>
    <property type="match status" value="1"/>
</dbReference>
<accession>A0A4U0XDN5</accession>
<dbReference type="OrthoDB" id="17725at2759"/>
<dbReference type="SUPFAM" id="SSF52343">
    <property type="entry name" value="Ferredoxin reductase-like, C-terminal NADP-linked domain"/>
    <property type="match status" value="1"/>
</dbReference>
<feature type="compositionally biased region" description="Low complexity" evidence="7">
    <location>
        <begin position="24"/>
        <end position="36"/>
    </location>
</feature>
<evidence type="ECO:0000256" key="3">
    <source>
        <dbReference type="ARBA" id="ARBA00022692"/>
    </source>
</evidence>
<dbReference type="Pfam" id="PF08022">
    <property type="entry name" value="FAD_binding_8"/>
    <property type="match status" value="1"/>
</dbReference>
<sequence length="559" mass="61794">MSAQHGRQPCSARPLKDGNEVWGTDTGSTTSSSNSTLEGASTPPRLANKDNFGHEQTPLLSTTRRPKPEKGALSFTYQVRSWLMYQPPAIPYVHKTLPSNGATLALSAFIGLNIFYAFYRVPLTIPMLFIFADRTALLFVANLPILYLLAAKNQPIKLLTGYSYESLNIVHRRLGELLCLLALLHSVGMTGVWYTVLRPVGFTLARFLLTKIIVLGLGAFIAYELLYFTSLGSFRQRWYELFLVLHVVLQTAALALVWFHHSGSRPYVGVALGVFLLDRLIFRLGMKTKTMRASLSITEDGETALVSANWQLLGKRTLWQKLFGLHVGYGWKATEHVFLTVPSLSRKHVVQAHPFTIASAAPPSSDSHAWLSLLIRAHDGFSRDLLTHAHRHGSTTIRLDGPYGSQHAMGTLQDCGLAIVIAGGSGIAVAFPIVWSLLNQLPDPEGQADANQTRKKVCLIWVVHQKEHTRWIGGERLDQLRQKGLHIIIPDPTSEAGRPDVGALVEELIEESSDGRDEKIRAGVVCSGPDGMNRAVRNVCAEMVKRGRNIDVGIEKFGW</sequence>
<name>A0A4U0XDN5_9PEZI</name>
<dbReference type="InterPro" id="IPR013130">
    <property type="entry name" value="Fe3_Rdtase_TM_dom"/>
</dbReference>
<dbReference type="CDD" id="cd06186">
    <property type="entry name" value="NOX_Duox_like_FAD_NADP"/>
    <property type="match status" value="1"/>
</dbReference>
<dbReference type="InterPro" id="IPR051410">
    <property type="entry name" value="Ferric/Cupric_Reductase"/>
</dbReference>
<reference evidence="10 11" key="1">
    <citation type="submission" date="2017-03" db="EMBL/GenBank/DDBJ databases">
        <title>Genomes of endolithic fungi from Antarctica.</title>
        <authorList>
            <person name="Coleine C."/>
            <person name="Masonjones S."/>
            <person name="Stajich J.E."/>
        </authorList>
    </citation>
    <scope>NUCLEOTIDE SEQUENCE [LARGE SCALE GENOMIC DNA]</scope>
    <source>
        <strain evidence="10 11">CCFEE 5187</strain>
    </source>
</reference>
<keyword evidence="2" id="KW-0813">Transport</keyword>
<feature type="transmembrane region" description="Helical" evidence="8">
    <location>
        <begin position="415"/>
        <end position="438"/>
    </location>
</feature>
<feature type="transmembrane region" description="Helical" evidence="8">
    <location>
        <begin position="101"/>
        <end position="119"/>
    </location>
</feature>
<keyword evidence="11" id="KW-1185">Reference proteome</keyword>
<dbReference type="GO" id="GO:0006879">
    <property type="term" value="P:intracellular iron ion homeostasis"/>
    <property type="evidence" value="ECO:0007669"/>
    <property type="project" value="TreeGrafter"/>
</dbReference>
<keyword evidence="3 8" id="KW-0812">Transmembrane</keyword>
<comment type="caution">
    <text evidence="10">The sequence shown here is derived from an EMBL/GenBank/DDBJ whole genome shotgun (WGS) entry which is preliminary data.</text>
</comment>
<evidence type="ECO:0000259" key="9">
    <source>
        <dbReference type="PROSITE" id="PS51384"/>
    </source>
</evidence>
<dbReference type="AlphaFoldDB" id="A0A4U0XDN5"/>
<dbReference type="SFLD" id="SFLDG01168">
    <property type="entry name" value="Ferric_reductase_subgroup_(FRE"/>
    <property type="match status" value="1"/>
</dbReference>
<dbReference type="EMBL" id="NAJN01000368">
    <property type="protein sequence ID" value="TKA74311.1"/>
    <property type="molecule type" value="Genomic_DNA"/>
</dbReference>
<evidence type="ECO:0000313" key="10">
    <source>
        <dbReference type="EMBL" id="TKA74311.1"/>
    </source>
</evidence>
<gene>
    <name evidence="10" type="ORF">B0A49_07606</name>
</gene>
<dbReference type="InterPro" id="IPR013112">
    <property type="entry name" value="FAD-bd_8"/>
</dbReference>
<feature type="transmembrane region" description="Helical" evidence="8">
    <location>
        <begin position="238"/>
        <end position="259"/>
    </location>
</feature>